<reference evidence="2" key="1">
    <citation type="journal article" name="DNA Res.">
        <title>The physiological potential of anammox bacteria as revealed by their core genome structure.</title>
        <authorList>
            <person name="Okubo T."/>
            <person name="Toyoda A."/>
            <person name="Fukuhara K."/>
            <person name="Uchiyama I."/>
            <person name="Harigaya Y."/>
            <person name="Kuroiwa M."/>
            <person name="Suzuki T."/>
            <person name="Murakami Y."/>
            <person name="Suwa Y."/>
            <person name="Takami H."/>
        </authorList>
    </citation>
    <scope>NUCLEOTIDE SEQUENCE</scope>
    <source>
        <strain evidence="2">317325-3</strain>
    </source>
</reference>
<evidence type="ECO:0000313" key="2">
    <source>
        <dbReference type="EMBL" id="BBO19650.1"/>
    </source>
</evidence>
<dbReference type="InterPro" id="IPR052732">
    <property type="entry name" value="Cell-binding_unc_protein"/>
</dbReference>
<dbReference type="Pfam" id="PF13671">
    <property type="entry name" value="AAA_33"/>
    <property type="match status" value="1"/>
</dbReference>
<proteinExistence type="predicted"/>
<protein>
    <recommendedName>
        <fullName evidence="1">Aminoglycoside phosphotransferase domain-containing protein</fullName>
    </recommendedName>
</protein>
<accession>A0A809QW36</accession>
<dbReference type="SUPFAM" id="SSF56112">
    <property type="entry name" value="Protein kinase-like (PK-like)"/>
    <property type="match status" value="1"/>
</dbReference>
<dbReference type="InterPro" id="IPR011009">
    <property type="entry name" value="Kinase-like_dom_sf"/>
</dbReference>
<dbReference type="SUPFAM" id="SSF52540">
    <property type="entry name" value="P-loop containing nucleoside triphosphate hydrolases"/>
    <property type="match status" value="1"/>
</dbReference>
<dbReference type="Proteomes" id="UP000662914">
    <property type="component" value="Chromosome"/>
</dbReference>
<evidence type="ECO:0000313" key="3">
    <source>
        <dbReference type="Proteomes" id="UP000662914"/>
    </source>
</evidence>
<dbReference type="PANTHER" id="PTHR43883">
    <property type="entry name" value="SLR0207 PROTEIN"/>
    <property type="match status" value="1"/>
</dbReference>
<feature type="domain" description="Aminoglycoside phosphotransferase" evidence="1">
    <location>
        <begin position="76"/>
        <end position="293"/>
    </location>
</feature>
<sequence length="536" mass="57953">MQTRNSAHDALAQQRVMVQSLATPACYPHPAAAVSLVETHISFVLLAGEFAYKIKKAVDLDFLDFSTLARRCFFCEEELRLNRRLAPRLYLDVVAIGGSPQSPQLGGDGPAIDYAVKMARFPQECLAERVLARGELQAAAIDALAVAVATFHDGIARAGTDDAYGSAAAIAAPAEQNFAQIRALLGAGEDAAGLSAVAARTLAEQARLAERFEARRGGGFVRECHGDLHLGNIVLYGNAPCIFDCIEFNPNLRWIDVMNEAAFLVMDLEVRGRADLASRFLNGYLEAGGDYAGLPLLAWYKAYRAMVRAKVARIRAAQGGLAAAERAAALADYRRYLDYASLAMAPPSRRGLLLTHGFSGSGKSHFAHVLVEHLGAVRIRSDVERKRLHGLGALMRSGSGLETGIYAQQATEETYGRMESLARSVAQAGMTVIVDATFLKRRQRDRFRAAAQALDLPFAILDCRAPEALLRERLARRQQAAADASEATAAVLDSQLRDAEALAADEMAFVVPVDAADGAWAPAFAEIERRLRTRTP</sequence>
<dbReference type="EMBL" id="AP021857">
    <property type="protein sequence ID" value="BBO19650.1"/>
    <property type="molecule type" value="Genomic_DNA"/>
</dbReference>
<organism evidence="2 3">
    <name type="scientific">Candidatus Desulfobacillus denitrificans</name>
    <dbReference type="NCBI Taxonomy" id="2608985"/>
    <lineage>
        <taxon>Bacteria</taxon>
        <taxon>Pseudomonadati</taxon>
        <taxon>Pseudomonadota</taxon>
        <taxon>Betaproteobacteria</taxon>
        <taxon>Candidatus Desulfobacillus</taxon>
    </lineage>
</organism>
<name>A0A809QW36_9PROT</name>
<dbReference type="Pfam" id="PF01636">
    <property type="entry name" value="APH"/>
    <property type="match status" value="1"/>
</dbReference>
<evidence type="ECO:0000259" key="1">
    <source>
        <dbReference type="Pfam" id="PF01636"/>
    </source>
</evidence>
<dbReference type="AlphaFoldDB" id="A0A809QW36"/>
<dbReference type="KEGG" id="ddz:DSYM_03490"/>
<dbReference type="InterPro" id="IPR002575">
    <property type="entry name" value="Aminoglycoside_PTrfase"/>
</dbReference>
<dbReference type="Gene3D" id="3.40.50.300">
    <property type="entry name" value="P-loop containing nucleotide triphosphate hydrolases"/>
    <property type="match status" value="1"/>
</dbReference>
<gene>
    <name evidence="2" type="ORF">DSYM_03490</name>
</gene>
<dbReference type="InterPro" id="IPR027417">
    <property type="entry name" value="P-loop_NTPase"/>
</dbReference>
<dbReference type="Gene3D" id="3.90.1200.10">
    <property type="match status" value="1"/>
</dbReference>
<dbReference type="PANTHER" id="PTHR43883:SF1">
    <property type="entry name" value="GLUCONOKINASE"/>
    <property type="match status" value="1"/>
</dbReference>